<feature type="chain" id="PRO_5002164977" description="DNase1 protein" evidence="1">
    <location>
        <begin position="19"/>
        <end position="175"/>
    </location>
</feature>
<evidence type="ECO:0000313" key="3">
    <source>
        <dbReference type="Proteomes" id="UP000054321"/>
    </source>
</evidence>
<accession>A0A0C3HB59</accession>
<dbReference type="InParanoid" id="A0A0C3HB59"/>
<keyword evidence="3" id="KW-1185">Reference proteome</keyword>
<dbReference type="STRING" id="913774.A0A0C3HB59"/>
<evidence type="ECO:0000256" key="1">
    <source>
        <dbReference type="SAM" id="SignalP"/>
    </source>
</evidence>
<reference evidence="2 3" key="1">
    <citation type="submission" date="2014-04" db="EMBL/GenBank/DDBJ databases">
        <authorList>
            <consortium name="DOE Joint Genome Institute"/>
            <person name="Kuo A."/>
            <person name="Martino E."/>
            <person name="Perotto S."/>
            <person name="Kohler A."/>
            <person name="Nagy L.G."/>
            <person name="Floudas D."/>
            <person name="Copeland A."/>
            <person name="Barry K.W."/>
            <person name="Cichocki N."/>
            <person name="Veneault-Fourrey C."/>
            <person name="LaButti K."/>
            <person name="Lindquist E.A."/>
            <person name="Lipzen A."/>
            <person name="Lundell T."/>
            <person name="Morin E."/>
            <person name="Murat C."/>
            <person name="Sun H."/>
            <person name="Tunlid A."/>
            <person name="Henrissat B."/>
            <person name="Grigoriev I.V."/>
            <person name="Hibbett D.S."/>
            <person name="Martin F."/>
            <person name="Nordberg H.P."/>
            <person name="Cantor M.N."/>
            <person name="Hua S.X."/>
        </authorList>
    </citation>
    <scope>NUCLEOTIDE SEQUENCE [LARGE SCALE GENOMIC DNA]</scope>
    <source>
        <strain evidence="2 3">Zn</strain>
    </source>
</reference>
<dbReference type="Proteomes" id="UP000054321">
    <property type="component" value="Unassembled WGS sequence"/>
</dbReference>
<gene>
    <name evidence="2" type="ORF">OIDMADRAFT_19696</name>
</gene>
<reference evidence="3" key="2">
    <citation type="submission" date="2015-01" db="EMBL/GenBank/DDBJ databases">
        <title>Evolutionary Origins and Diversification of the Mycorrhizal Mutualists.</title>
        <authorList>
            <consortium name="DOE Joint Genome Institute"/>
            <consortium name="Mycorrhizal Genomics Consortium"/>
            <person name="Kohler A."/>
            <person name="Kuo A."/>
            <person name="Nagy L.G."/>
            <person name="Floudas D."/>
            <person name="Copeland A."/>
            <person name="Barry K.W."/>
            <person name="Cichocki N."/>
            <person name="Veneault-Fourrey C."/>
            <person name="LaButti K."/>
            <person name="Lindquist E.A."/>
            <person name="Lipzen A."/>
            <person name="Lundell T."/>
            <person name="Morin E."/>
            <person name="Murat C."/>
            <person name="Riley R."/>
            <person name="Ohm R."/>
            <person name="Sun H."/>
            <person name="Tunlid A."/>
            <person name="Henrissat B."/>
            <person name="Grigoriev I.V."/>
            <person name="Hibbett D.S."/>
            <person name="Martin F."/>
        </authorList>
    </citation>
    <scope>NUCLEOTIDE SEQUENCE [LARGE SCALE GENOMIC DNA]</scope>
    <source>
        <strain evidence="3">Zn</strain>
    </source>
</reference>
<evidence type="ECO:0000313" key="2">
    <source>
        <dbReference type="EMBL" id="KIM99581.1"/>
    </source>
</evidence>
<proteinExistence type="predicted"/>
<dbReference type="OrthoDB" id="3513524at2759"/>
<feature type="signal peptide" evidence="1">
    <location>
        <begin position="1"/>
        <end position="18"/>
    </location>
</feature>
<name>A0A0C3HB59_OIDMZ</name>
<dbReference type="EMBL" id="KN832878">
    <property type="protein sequence ID" value="KIM99581.1"/>
    <property type="molecule type" value="Genomic_DNA"/>
</dbReference>
<dbReference type="HOGENOM" id="CLU_120092_0_0_1"/>
<organism evidence="2 3">
    <name type="scientific">Oidiodendron maius (strain Zn)</name>
    <dbReference type="NCBI Taxonomy" id="913774"/>
    <lineage>
        <taxon>Eukaryota</taxon>
        <taxon>Fungi</taxon>
        <taxon>Dikarya</taxon>
        <taxon>Ascomycota</taxon>
        <taxon>Pezizomycotina</taxon>
        <taxon>Leotiomycetes</taxon>
        <taxon>Leotiomycetes incertae sedis</taxon>
        <taxon>Myxotrichaceae</taxon>
        <taxon>Oidiodendron</taxon>
    </lineage>
</organism>
<protein>
    <recommendedName>
        <fullName evidence="4">DNase1 protein</fullName>
    </recommendedName>
</protein>
<keyword evidence="1" id="KW-0732">Signal</keyword>
<sequence length="175" mass="18536">MQFSKSFFVAALATLAAANSANFVNQDSTTRHVVLTPSEGLAQIDGITIPGNSQATVEFPSGWTGNAYSYDDGEANVPGILAEFAFDGYAGINFFDISAIVNPQATDGIIMIYPTQAKTPLSGCLTIACSNQYNQPDDVATQASSDSDFTVILGQRVQSARRGISDIMARTHIQA</sequence>
<dbReference type="AlphaFoldDB" id="A0A0C3HB59"/>
<evidence type="ECO:0008006" key="4">
    <source>
        <dbReference type="Google" id="ProtNLM"/>
    </source>
</evidence>